<evidence type="ECO:0000313" key="3">
    <source>
        <dbReference type="Proteomes" id="UP000298631"/>
    </source>
</evidence>
<dbReference type="InterPro" id="IPR025948">
    <property type="entry name" value="HTH-like_dom"/>
</dbReference>
<gene>
    <name evidence="2" type="ORF">EOK75_02200</name>
</gene>
<evidence type="ECO:0000313" key="2">
    <source>
        <dbReference type="EMBL" id="QCO54706.1"/>
    </source>
</evidence>
<organism evidence="2 3">
    <name type="scientific">Pseudorhodobacter turbinis</name>
    <dbReference type="NCBI Taxonomy" id="2500533"/>
    <lineage>
        <taxon>Bacteria</taxon>
        <taxon>Pseudomonadati</taxon>
        <taxon>Pseudomonadota</taxon>
        <taxon>Alphaproteobacteria</taxon>
        <taxon>Rhodobacterales</taxon>
        <taxon>Paracoccaceae</taxon>
        <taxon>Pseudorhodobacter</taxon>
    </lineage>
</organism>
<dbReference type="OrthoDB" id="9803878at2"/>
<feature type="domain" description="HTH-like" evidence="1">
    <location>
        <begin position="44"/>
        <end position="96"/>
    </location>
</feature>
<dbReference type="Pfam" id="PF13276">
    <property type="entry name" value="HTH_21"/>
    <property type="match status" value="1"/>
</dbReference>
<accession>A0A4P8ED62</accession>
<reference evidence="2 3" key="1">
    <citation type="submission" date="2019-05" db="EMBL/GenBank/DDBJ databases">
        <title>Pseudorhodobacter turbinis sp. nov., isolated from the gut of the Korean turban shell.</title>
        <authorList>
            <person name="Jeong Y.-S."/>
            <person name="Kang W.-R."/>
            <person name="Bae J.-W."/>
        </authorList>
    </citation>
    <scope>NUCLEOTIDE SEQUENCE [LARGE SCALE GENOMIC DNA]</scope>
    <source>
        <strain evidence="2 3">S12M18</strain>
    </source>
</reference>
<dbReference type="EMBL" id="CP039964">
    <property type="protein sequence ID" value="QCO54706.1"/>
    <property type="molecule type" value="Genomic_DNA"/>
</dbReference>
<sequence length="135" mass="15544">MRYAFIAENRLIFAVRAMCRMLLVHPSGFCAWLREPFCQRALEDQRQTVLLKQAWDDSGEVYGYRKLHDDLCDLGEDISPNQAWRLARLAGIAFQSQKVRVCHEIYPVLDVGHGRYLVATNPLSTQRSGFKALMI</sequence>
<evidence type="ECO:0000259" key="1">
    <source>
        <dbReference type="Pfam" id="PF13276"/>
    </source>
</evidence>
<dbReference type="KEGG" id="pseb:EOK75_02200"/>
<keyword evidence="3" id="KW-1185">Reference proteome</keyword>
<proteinExistence type="predicted"/>
<name>A0A4P8ED62_9RHOB</name>
<protein>
    <submittedName>
        <fullName evidence="2">Transposase</fullName>
    </submittedName>
</protein>
<dbReference type="AlphaFoldDB" id="A0A4P8ED62"/>
<dbReference type="Proteomes" id="UP000298631">
    <property type="component" value="Chromosome"/>
</dbReference>